<evidence type="ECO:0000313" key="3">
    <source>
        <dbReference type="Proteomes" id="UP000299102"/>
    </source>
</evidence>
<dbReference type="InterPro" id="IPR013087">
    <property type="entry name" value="Znf_C2H2_type"/>
</dbReference>
<dbReference type="Proteomes" id="UP000299102">
    <property type="component" value="Unassembled WGS sequence"/>
</dbReference>
<dbReference type="AlphaFoldDB" id="A0A4C1SKX6"/>
<evidence type="ECO:0000313" key="2">
    <source>
        <dbReference type="EMBL" id="GBP02624.1"/>
    </source>
</evidence>
<reference evidence="2 3" key="1">
    <citation type="journal article" date="2019" name="Commun. Biol.">
        <title>The bagworm genome reveals a unique fibroin gene that provides high tensile strength.</title>
        <authorList>
            <person name="Kono N."/>
            <person name="Nakamura H."/>
            <person name="Ohtoshi R."/>
            <person name="Tomita M."/>
            <person name="Numata K."/>
            <person name="Arakawa K."/>
        </authorList>
    </citation>
    <scope>NUCLEOTIDE SEQUENCE [LARGE SCALE GENOMIC DNA]</scope>
</reference>
<comment type="caution">
    <text evidence="2">The sequence shown here is derived from an EMBL/GenBank/DDBJ whole genome shotgun (WGS) entry which is preliminary data.</text>
</comment>
<gene>
    <name evidence="2" type="primary">Zfy2</name>
    <name evidence="2" type="ORF">EVAR_73950_1</name>
</gene>
<dbReference type="OrthoDB" id="7852576at2759"/>
<sequence length="77" mass="8882">MRVQEHIRNIHESADIEQRCATCGFVSTTPRALKKHIFNMHKVVRKHKCDMCEKAFKRPQDIKVSIETTLDPTSSSS</sequence>
<name>A0A4C1SKX6_EUMVA</name>
<dbReference type="InterPro" id="IPR036236">
    <property type="entry name" value="Znf_C2H2_sf"/>
</dbReference>
<dbReference type="STRING" id="151549.A0A4C1SKX6"/>
<evidence type="ECO:0000259" key="1">
    <source>
        <dbReference type="Pfam" id="PF00096"/>
    </source>
</evidence>
<dbReference type="SUPFAM" id="SSF57667">
    <property type="entry name" value="beta-beta-alpha zinc fingers"/>
    <property type="match status" value="1"/>
</dbReference>
<feature type="domain" description="C2H2-type" evidence="1">
    <location>
        <begin position="19"/>
        <end position="41"/>
    </location>
</feature>
<keyword evidence="3" id="KW-1185">Reference proteome</keyword>
<protein>
    <submittedName>
        <fullName evidence="2">Zinc finger Y-chromosomal protein 2</fullName>
    </submittedName>
</protein>
<accession>A0A4C1SKX6</accession>
<dbReference type="EMBL" id="BGZK01007166">
    <property type="protein sequence ID" value="GBP02624.1"/>
    <property type="molecule type" value="Genomic_DNA"/>
</dbReference>
<proteinExistence type="predicted"/>
<dbReference type="Gene3D" id="3.30.160.60">
    <property type="entry name" value="Classic Zinc Finger"/>
    <property type="match status" value="1"/>
</dbReference>
<dbReference type="Pfam" id="PF00096">
    <property type="entry name" value="zf-C2H2"/>
    <property type="match status" value="1"/>
</dbReference>
<organism evidence="2 3">
    <name type="scientific">Eumeta variegata</name>
    <name type="common">Bagworm moth</name>
    <name type="synonym">Eumeta japonica</name>
    <dbReference type="NCBI Taxonomy" id="151549"/>
    <lineage>
        <taxon>Eukaryota</taxon>
        <taxon>Metazoa</taxon>
        <taxon>Ecdysozoa</taxon>
        <taxon>Arthropoda</taxon>
        <taxon>Hexapoda</taxon>
        <taxon>Insecta</taxon>
        <taxon>Pterygota</taxon>
        <taxon>Neoptera</taxon>
        <taxon>Endopterygota</taxon>
        <taxon>Lepidoptera</taxon>
        <taxon>Glossata</taxon>
        <taxon>Ditrysia</taxon>
        <taxon>Tineoidea</taxon>
        <taxon>Psychidae</taxon>
        <taxon>Oiketicinae</taxon>
        <taxon>Eumeta</taxon>
    </lineage>
</organism>